<dbReference type="Proteomes" id="UP000194577">
    <property type="component" value="Unassembled WGS sequence"/>
</dbReference>
<evidence type="ECO:0000313" key="3">
    <source>
        <dbReference type="Proteomes" id="UP000194577"/>
    </source>
</evidence>
<keyword evidence="2" id="KW-0413">Isomerase</keyword>
<dbReference type="GO" id="GO:0016853">
    <property type="term" value="F:isomerase activity"/>
    <property type="evidence" value="ECO:0007669"/>
    <property type="project" value="UniProtKB-KW"/>
</dbReference>
<dbReference type="PANTHER" id="PTHR12110">
    <property type="entry name" value="HYDROXYPYRUVATE ISOMERASE"/>
    <property type="match status" value="1"/>
</dbReference>
<dbReference type="EMBL" id="MTPX02000019">
    <property type="protein sequence ID" value="PHP53456.1"/>
    <property type="molecule type" value="Genomic_DNA"/>
</dbReference>
<name>A0ABX4ME15_9ACTO</name>
<dbReference type="InterPro" id="IPR050312">
    <property type="entry name" value="IolE/XylAMocC-like"/>
</dbReference>
<dbReference type="PANTHER" id="PTHR12110:SF52">
    <property type="entry name" value="XYLOSE ISOMERASE"/>
    <property type="match status" value="1"/>
</dbReference>
<evidence type="ECO:0000259" key="1">
    <source>
        <dbReference type="Pfam" id="PF01261"/>
    </source>
</evidence>
<comment type="caution">
    <text evidence="2">The sequence shown here is derived from an EMBL/GenBank/DDBJ whole genome shotgun (WGS) entry which is preliminary data.</text>
</comment>
<dbReference type="InterPro" id="IPR013022">
    <property type="entry name" value="Xyl_isomerase-like_TIM-brl"/>
</dbReference>
<organism evidence="2 3">
    <name type="scientific">Actinomyces ruminis</name>
    <dbReference type="NCBI Taxonomy" id="1937003"/>
    <lineage>
        <taxon>Bacteria</taxon>
        <taxon>Bacillati</taxon>
        <taxon>Actinomycetota</taxon>
        <taxon>Actinomycetes</taxon>
        <taxon>Actinomycetales</taxon>
        <taxon>Actinomycetaceae</taxon>
        <taxon>Actinomyces</taxon>
    </lineage>
</organism>
<dbReference type="InterPro" id="IPR036237">
    <property type="entry name" value="Xyl_isomerase-like_sf"/>
</dbReference>
<proteinExistence type="predicted"/>
<dbReference type="SUPFAM" id="SSF51658">
    <property type="entry name" value="Xylose isomerase-like"/>
    <property type="match status" value="1"/>
</dbReference>
<feature type="domain" description="Xylose isomerase-like TIM barrel" evidence="1">
    <location>
        <begin position="28"/>
        <end position="279"/>
    </location>
</feature>
<dbReference type="Pfam" id="PF01261">
    <property type="entry name" value="AP_endonuc_2"/>
    <property type="match status" value="1"/>
</dbReference>
<evidence type="ECO:0000313" key="2">
    <source>
        <dbReference type="EMBL" id="PHP53456.1"/>
    </source>
</evidence>
<protein>
    <submittedName>
        <fullName evidence="2">Sugar phosphate isomerase/epimerase</fullName>
    </submittedName>
</protein>
<sequence length="297" mass="31899">MSNSFDLSRCSLNTATIKHATLTEAVTTAAAAGYGAVGLWRDRVQEVGAEEAGRIVRDAGLRVSSLCRGGFFTDLDVERTRAAVDDNRRAIDEAAAVGTGELILVVGGLPANPEPGMGVSPDAGQPERDLGAARERVGLRLAELVPYARERGVRLVLEPMHPIFCADRGVVSTLGQALDIAAPFAATEVGVVVDTYHVWWDPQLAASIARAGAQGRLAAYQVCDWVLPFKEDTLNSRGYVGDGYIDFEAITGWVRDAGYTGAVETEIFNTDIWERPFGEVAERVAADYAERVLPFLS</sequence>
<dbReference type="Gene3D" id="3.20.20.150">
    <property type="entry name" value="Divalent-metal-dependent TIM barrel enzymes"/>
    <property type="match status" value="1"/>
</dbReference>
<keyword evidence="3" id="KW-1185">Reference proteome</keyword>
<reference evidence="2 3" key="1">
    <citation type="submission" date="2017-10" db="EMBL/GenBank/DDBJ databases">
        <title>Draft genome sequence of cellulolytic Actinomyces sp CtC72 isolated from cattle rumen fluid.</title>
        <authorList>
            <person name="Joshi A.J."/>
            <person name="Vasudevan G."/>
            <person name="Lanjekar V.B."/>
            <person name="Hivarkar S."/>
            <person name="Engineer A."/>
            <person name="Pore S.D."/>
            <person name="Dhakephalkar P.K."/>
            <person name="Dagar S."/>
        </authorList>
    </citation>
    <scope>NUCLEOTIDE SEQUENCE [LARGE SCALE GENOMIC DNA]</scope>
    <source>
        <strain evidence="3">CtC72</strain>
    </source>
</reference>
<accession>A0ABX4ME15</accession>
<gene>
    <name evidence="2" type="ORF">BW737_002560</name>
</gene>